<reference evidence="3" key="1">
    <citation type="submission" date="2020-11" db="EMBL/GenBank/DDBJ databases">
        <authorList>
            <person name="Tran Van P."/>
        </authorList>
    </citation>
    <scope>NUCLEOTIDE SEQUENCE</scope>
</reference>
<organism evidence="3">
    <name type="scientific">Notodromas monacha</name>
    <dbReference type="NCBI Taxonomy" id="399045"/>
    <lineage>
        <taxon>Eukaryota</taxon>
        <taxon>Metazoa</taxon>
        <taxon>Ecdysozoa</taxon>
        <taxon>Arthropoda</taxon>
        <taxon>Crustacea</taxon>
        <taxon>Oligostraca</taxon>
        <taxon>Ostracoda</taxon>
        <taxon>Podocopa</taxon>
        <taxon>Podocopida</taxon>
        <taxon>Cypridocopina</taxon>
        <taxon>Cypridoidea</taxon>
        <taxon>Cyprididae</taxon>
        <taxon>Notodromas</taxon>
    </lineage>
</organism>
<feature type="transmembrane region" description="Helical" evidence="2">
    <location>
        <begin position="127"/>
        <end position="154"/>
    </location>
</feature>
<dbReference type="EMBL" id="OA882267">
    <property type="protein sequence ID" value="CAD7274287.1"/>
    <property type="molecule type" value="Genomic_DNA"/>
</dbReference>
<feature type="region of interest" description="Disordered" evidence="1">
    <location>
        <begin position="610"/>
        <end position="671"/>
    </location>
</feature>
<feature type="region of interest" description="Disordered" evidence="1">
    <location>
        <begin position="689"/>
        <end position="777"/>
    </location>
</feature>
<feature type="compositionally biased region" description="Low complexity" evidence="1">
    <location>
        <begin position="640"/>
        <end position="658"/>
    </location>
</feature>
<feature type="compositionally biased region" description="Basic residues" evidence="1">
    <location>
        <begin position="719"/>
        <end position="731"/>
    </location>
</feature>
<feature type="transmembrane region" description="Helical" evidence="2">
    <location>
        <begin position="185"/>
        <end position="207"/>
    </location>
</feature>
<gene>
    <name evidence="3" type="ORF">NMOB1V02_LOCUS2135</name>
</gene>
<feature type="compositionally biased region" description="Basic residues" evidence="1">
    <location>
        <begin position="615"/>
        <end position="628"/>
    </location>
</feature>
<evidence type="ECO:0000313" key="3">
    <source>
        <dbReference type="EMBL" id="CAD7274287.1"/>
    </source>
</evidence>
<dbReference type="PANTHER" id="PTHR13601">
    <property type="entry name" value="GAMETOGENETIN-BINDING PROTEIN 2"/>
    <property type="match status" value="1"/>
</dbReference>
<dbReference type="EMBL" id="CAJPEX010000230">
    <property type="protein sequence ID" value="CAG0914439.1"/>
    <property type="molecule type" value="Genomic_DNA"/>
</dbReference>
<dbReference type="GO" id="GO:0005634">
    <property type="term" value="C:nucleus"/>
    <property type="evidence" value="ECO:0007669"/>
    <property type="project" value="TreeGrafter"/>
</dbReference>
<keyword evidence="2" id="KW-0812">Transmembrane</keyword>
<protein>
    <recommendedName>
        <fullName evidence="5">Gametogenetin-binding protein 2</fullName>
    </recommendedName>
</protein>
<keyword evidence="2" id="KW-0472">Membrane</keyword>
<dbReference type="AlphaFoldDB" id="A0A7R9GB52"/>
<keyword evidence="2" id="KW-1133">Transmembrane helix</keyword>
<proteinExistence type="predicted"/>
<feature type="transmembrane region" description="Helical" evidence="2">
    <location>
        <begin position="92"/>
        <end position="115"/>
    </location>
</feature>
<evidence type="ECO:0000256" key="1">
    <source>
        <dbReference type="SAM" id="MobiDB-lite"/>
    </source>
</evidence>
<evidence type="ECO:0000313" key="4">
    <source>
        <dbReference type="Proteomes" id="UP000678499"/>
    </source>
</evidence>
<feature type="compositionally biased region" description="Basic residues" evidence="1">
    <location>
        <begin position="747"/>
        <end position="759"/>
    </location>
</feature>
<keyword evidence="4" id="KW-1185">Reference proteome</keyword>
<accession>A0A7R9GB52</accession>
<dbReference type="Proteomes" id="UP000678499">
    <property type="component" value="Unassembled WGS sequence"/>
</dbReference>
<evidence type="ECO:0000256" key="2">
    <source>
        <dbReference type="SAM" id="Phobius"/>
    </source>
</evidence>
<evidence type="ECO:0008006" key="5">
    <source>
        <dbReference type="Google" id="ProtNLM"/>
    </source>
</evidence>
<dbReference type="PANTHER" id="PTHR13601:SF2">
    <property type="entry name" value="GAMETOGENETIN-BINDING PROTEIN 2"/>
    <property type="match status" value="1"/>
</dbReference>
<dbReference type="OrthoDB" id="2422440at2759"/>
<dbReference type="GO" id="GO:0005737">
    <property type="term" value="C:cytoplasm"/>
    <property type="evidence" value="ECO:0007669"/>
    <property type="project" value="TreeGrafter"/>
</dbReference>
<sequence length="983" mass="110455">MASSKPRSLQWKREKAWVSYLVVSVLTFAVVPSFKSWLTFHYPCVEAPDEILFLPVLYPFKLSHHSEERMLCGQAYVRYRLRGRDLSAECRFFVAVGVITMLWSLACIFTDGLVLKSHRESKSHVMTELVAGILLVLLWMLATIPWTIAVTALLKDVHSDGYLSARNWDGRFHNEKVRSLANGGFLGLTVSVFLGFLNVLCWAELVWHEVKELKVLRSKEMEDDESIEMARNPCAGMAKLVSVVRDENCFQFDRRQLPLRIDDNLMMIMQVKDSSITSCAACDRAVVKPKDVDKFLAKYEKLNAKELEAALKVSSHDLFRQLAASVPCVGCRRSVERLFTDLRESGYPALEPVVVTNDACVVLSSEFLCAGKSLASLFQVHGSKLGTILKGLLRSKKTQRCVLHSLDVQRARPLNNWLEVWDSMSRECRDAVVQIQAEMLQETLEAYLRKHRFCLECRSKVLRAYSILVGDADPSKEKGYLPSLYEGIRICPPPDKHIHVQASPEFIDALIARAEPELMGNNLETGRRERHAKTIEIAQEEVLTCLGICLYERLHKIQQRTCEEELTWELLFCISLEVLQKNFELAVEKKLGISQLELICQEMEREEQEKQQRKEQKRLRKKQKKQLREKKPNECSTGDASVEASASPSPASSVSNSPQTTLKAKKVEEEGESVVLTAITTPVIRRRSDGSITAMDPPNCVLVTGFDHPDDEDFEPVKSRKTRQQHAKKQAKNQPKSPRAESLTSTTRRKRGNRGRRGGASRSSATWNDQKRDASTAVVHDGSWAHVTAASATKARTIVTVAGPESVVDRKDLVSVPPKDDFDCCSSCISSACSNDIGSSEGSDACSEGFCNHKKDELEENEELEDEKPDFEDASLTATGNEEVVFATLPKQNVMDTLPLPKQHCPMPGYLSLLDQIDDDDGEDFSDAGESLIPPDEIRSFERLVGGKVEEKRAKLREDLKKQFARLCGVSDVDAFRKAAPPF</sequence>
<dbReference type="InterPro" id="IPR026073">
    <property type="entry name" value="GGNBP2"/>
</dbReference>
<name>A0A7R9GB52_9CRUS</name>